<evidence type="ECO:0000313" key="2">
    <source>
        <dbReference type="Proteomes" id="UP000530424"/>
    </source>
</evidence>
<reference evidence="1 2" key="1">
    <citation type="submission" date="2020-07" db="EMBL/GenBank/DDBJ databases">
        <title>Sequencing the genomes of 1000 actinobacteria strains.</title>
        <authorList>
            <person name="Klenk H.-P."/>
        </authorList>
    </citation>
    <scope>NUCLEOTIDE SEQUENCE [LARGE SCALE GENOMIC DNA]</scope>
    <source>
        <strain evidence="1 2">DSM 103833</strain>
    </source>
</reference>
<gene>
    <name evidence="1" type="ORF">HNR19_003453</name>
</gene>
<accession>A0A853C4T0</accession>
<protein>
    <submittedName>
        <fullName evidence="1">Uncharacterized protein</fullName>
    </submittedName>
</protein>
<dbReference type="Proteomes" id="UP000530424">
    <property type="component" value="Unassembled WGS sequence"/>
</dbReference>
<dbReference type="EMBL" id="JACCFP010000001">
    <property type="protein sequence ID" value="NYJ02755.1"/>
    <property type="molecule type" value="Genomic_DNA"/>
</dbReference>
<sequence>MTEPVLSVDAFLALARSSPWRWRTLHFRHRSDGGEVEAWVRRPGDLLVVDADGRRHRVAEEAGGSAVVMFSTNGVPPAPPSEPEWLTPDQVAPPLRADGLVSARPDDWQLCYGDPMWGNYQWVAMLDPHELSHSVDVRNPREDSVGGRPSWRADLWALPGYDPQCGCCELLWSEVSWEVDNAGEPIPVGTVYPDHYDVTLDVQTGIVVRLAPVGETSHPALGFENDILEVDADLDDVFA</sequence>
<name>A0A853C4T0_9ACTN</name>
<evidence type="ECO:0000313" key="1">
    <source>
        <dbReference type="EMBL" id="NYJ02755.1"/>
    </source>
</evidence>
<keyword evidence="2" id="KW-1185">Reference proteome</keyword>
<dbReference type="RefSeq" id="WP_179669078.1">
    <property type="nucleotide sequence ID" value="NZ_JACCFP010000001.1"/>
</dbReference>
<comment type="caution">
    <text evidence="1">The sequence shown here is derived from an EMBL/GenBank/DDBJ whole genome shotgun (WGS) entry which is preliminary data.</text>
</comment>
<dbReference type="AlphaFoldDB" id="A0A853C4T0"/>
<organism evidence="1 2">
    <name type="scientific">Nocardioides thalensis</name>
    <dbReference type="NCBI Taxonomy" id="1914755"/>
    <lineage>
        <taxon>Bacteria</taxon>
        <taxon>Bacillati</taxon>
        <taxon>Actinomycetota</taxon>
        <taxon>Actinomycetes</taxon>
        <taxon>Propionibacteriales</taxon>
        <taxon>Nocardioidaceae</taxon>
        <taxon>Nocardioides</taxon>
    </lineage>
</organism>
<proteinExistence type="predicted"/>